<evidence type="ECO:0000256" key="6">
    <source>
        <dbReference type="ARBA" id="ARBA00023125"/>
    </source>
</evidence>
<dbReference type="InterPro" id="IPR032438">
    <property type="entry name" value="ERCC3_RAD25_C"/>
</dbReference>
<dbReference type="GO" id="GO:0006367">
    <property type="term" value="P:transcription initiation at RNA polymerase II promoter"/>
    <property type="evidence" value="ECO:0007669"/>
    <property type="project" value="InterPro"/>
</dbReference>
<evidence type="ECO:0000256" key="1">
    <source>
        <dbReference type="ARBA" id="ARBA00022741"/>
    </source>
</evidence>
<evidence type="ECO:0000256" key="2">
    <source>
        <dbReference type="ARBA" id="ARBA00022763"/>
    </source>
</evidence>
<dbReference type="InterPro" id="IPR027417">
    <property type="entry name" value="P-loop_NTPase"/>
</dbReference>
<dbReference type="PROSITE" id="PS51194">
    <property type="entry name" value="HELICASE_CTER"/>
    <property type="match status" value="1"/>
</dbReference>
<keyword evidence="5" id="KW-0067">ATP-binding</keyword>
<dbReference type="PANTHER" id="PTHR11274">
    <property type="entry name" value="RAD25/XP-B DNA REPAIR HELICASE"/>
    <property type="match status" value="1"/>
</dbReference>
<dbReference type="STRING" id="37001.A0A1A9WT86"/>
<evidence type="ECO:0000313" key="12">
    <source>
        <dbReference type="EnsemblMetazoa" id="GBRI031105-PA"/>
    </source>
</evidence>
<feature type="compositionally biased region" description="Acidic residues" evidence="10">
    <location>
        <begin position="33"/>
        <end position="42"/>
    </location>
</feature>
<evidence type="ECO:0000256" key="7">
    <source>
        <dbReference type="ARBA" id="ARBA00023204"/>
    </source>
</evidence>
<dbReference type="GO" id="GO:0043138">
    <property type="term" value="F:3'-5' DNA helicase activity"/>
    <property type="evidence" value="ECO:0007669"/>
    <property type="project" value="TreeGrafter"/>
</dbReference>
<dbReference type="GO" id="GO:0000112">
    <property type="term" value="C:nucleotide-excision repair factor 3 complex"/>
    <property type="evidence" value="ECO:0007669"/>
    <property type="project" value="TreeGrafter"/>
</dbReference>
<dbReference type="Pfam" id="PF16203">
    <property type="entry name" value="ERCC3_RAD25_C"/>
    <property type="match status" value="1"/>
</dbReference>
<accession>A0A1A9WT86</accession>
<evidence type="ECO:0000313" key="13">
    <source>
        <dbReference type="Proteomes" id="UP000091820"/>
    </source>
</evidence>
<dbReference type="VEuPathDB" id="VectorBase:GBRI031105"/>
<keyword evidence="4" id="KW-0347">Helicase</keyword>
<dbReference type="GO" id="GO:0097550">
    <property type="term" value="C:transcription preinitiation complex"/>
    <property type="evidence" value="ECO:0007669"/>
    <property type="project" value="TreeGrafter"/>
</dbReference>
<dbReference type="PANTHER" id="PTHR11274:SF0">
    <property type="entry name" value="GENERAL TRANSCRIPTION AND DNA REPAIR FACTOR IIH HELICASE SUBUNIT XPB"/>
    <property type="match status" value="1"/>
</dbReference>
<dbReference type="Gene3D" id="3.40.50.300">
    <property type="entry name" value="P-loop containing nucleotide triphosphate hydrolases"/>
    <property type="match status" value="1"/>
</dbReference>
<keyword evidence="7" id="KW-0234">DNA repair</keyword>
<evidence type="ECO:0000256" key="5">
    <source>
        <dbReference type="ARBA" id="ARBA00022840"/>
    </source>
</evidence>
<evidence type="ECO:0000256" key="4">
    <source>
        <dbReference type="ARBA" id="ARBA00022806"/>
    </source>
</evidence>
<keyword evidence="1" id="KW-0547">Nucleotide-binding</keyword>
<dbReference type="EnsemblMetazoa" id="GBRI031105-RA">
    <property type="protein sequence ID" value="GBRI031105-PA"/>
    <property type="gene ID" value="GBRI031105"/>
</dbReference>
<dbReference type="InterPro" id="IPR032830">
    <property type="entry name" value="XPB/Ssl2_N"/>
</dbReference>
<feature type="compositionally biased region" description="Polar residues" evidence="10">
    <location>
        <begin position="549"/>
        <end position="558"/>
    </location>
</feature>
<evidence type="ECO:0000259" key="11">
    <source>
        <dbReference type="PROSITE" id="PS51194"/>
    </source>
</evidence>
<dbReference type="GO" id="GO:0005524">
    <property type="term" value="F:ATP binding"/>
    <property type="evidence" value="ECO:0007669"/>
    <property type="project" value="UniProtKB-KW"/>
</dbReference>
<feature type="region of interest" description="Disordered" evidence="10">
    <location>
        <begin position="535"/>
        <end position="558"/>
    </location>
</feature>
<keyword evidence="2" id="KW-0227">DNA damage</keyword>
<feature type="compositionally biased region" description="Polar residues" evidence="10">
    <location>
        <begin position="251"/>
        <end position="260"/>
    </location>
</feature>
<dbReference type="GO" id="GO:0006289">
    <property type="term" value="P:nucleotide-excision repair"/>
    <property type="evidence" value="ECO:0007669"/>
    <property type="project" value="InterPro"/>
</dbReference>
<reference evidence="12" key="2">
    <citation type="submission" date="2020-05" db="UniProtKB">
        <authorList>
            <consortium name="EnsemblMetazoa"/>
        </authorList>
    </citation>
    <scope>IDENTIFICATION</scope>
    <source>
        <strain evidence="12">IAEA</strain>
    </source>
</reference>
<dbReference type="GO" id="GO:0003677">
    <property type="term" value="F:DNA binding"/>
    <property type="evidence" value="ECO:0007669"/>
    <property type="project" value="UniProtKB-KW"/>
</dbReference>
<dbReference type="GO" id="GO:0005675">
    <property type="term" value="C:transcription factor TFIIH holo complex"/>
    <property type="evidence" value="ECO:0007669"/>
    <property type="project" value="TreeGrafter"/>
</dbReference>
<dbReference type="GO" id="GO:0016787">
    <property type="term" value="F:hydrolase activity"/>
    <property type="evidence" value="ECO:0007669"/>
    <property type="project" value="UniProtKB-KW"/>
</dbReference>
<feature type="domain" description="Helicase C-terminal" evidence="11">
    <location>
        <begin position="346"/>
        <end position="505"/>
    </location>
</feature>
<evidence type="ECO:0000256" key="9">
    <source>
        <dbReference type="ARBA" id="ARBA00044810"/>
    </source>
</evidence>
<feature type="compositionally biased region" description="Basic and acidic residues" evidence="10">
    <location>
        <begin position="10"/>
        <end position="25"/>
    </location>
</feature>
<reference evidence="13" key="1">
    <citation type="submission" date="2014-03" db="EMBL/GenBank/DDBJ databases">
        <authorList>
            <person name="Aksoy S."/>
            <person name="Warren W."/>
            <person name="Wilson R.K."/>
        </authorList>
    </citation>
    <scope>NUCLEOTIDE SEQUENCE [LARGE SCALE GENOMIC DNA]</scope>
    <source>
        <strain evidence="13">IAEA</strain>
    </source>
</reference>
<feature type="region of interest" description="Disordered" evidence="10">
    <location>
        <begin position="231"/>
        <end position="260"/>
    </location>
</feature>
<dbReference type="InterPro" id="IPR050615">
    <property type="entry name" value="ATP-dep_DNA_Helicase"/>
</dbReference>
<feature type="region of interest" description="Disordered" evidence="10">
    <location>
        <begin position="1"/>
        <end position="64"/>
    </location>
</feature>
<dbReference type="InterPro" id="IPR001161">
    <property type="entry name" value="XPB/Ssl2"/>
</dbReference>
<evidence type="ECO:0000256" key="3">
    <source>
        <dbReference type="ARBA" id="ARBA00022801"/>
    </source>
</evidence>
<evidence type="ECO:0000256" key="8">
    <source>
        <dbReference type="ARBA" id="ARBA00044799"/>
    </source>
</evidence>
<evidence type="ECO:0000256" key="10">
    <source>
        <dbReference type="SAM" id="MobiDB-lite"/>
    </source>
</evidence>
<dbReference type="Pfam" id="PF13625">
    <property type="entry name" value="Helicase_C_3"/>
    <property type="match status" value="1"/>
</dbReference>
<protein>
    <recommendedName>
        <fullName evidence="8">General transcription and DNA repair factor IIH helicase/translocase subunit XPB</fullName>
    </recommendedName>
    <alternativeName>
        <fullName evidence="9">DNA 3'-5' helicase/translocase XPB</fullName>
    </alternativeName>
</protein>
<organism evidence="12 13">
    <name type="scientific">Glossina brevipalpis</name>
    <dbReference type="NCBI Taxonomy" id="37001"/>
    <lineage>
        <taxon>Eukaryota</taxon>
        <taxon>Metazoa</taxon>
        <taxon>Ecdysozoa</taxon>
        <taxon>Arthropoda</taxon>
        <taxon>Hexapoda</taxon>
        <taxon>Insecta</taxon>
        <taxon>Pterygota</taxon>
        <taxon>Neoptera</taxon>
        <taxon>Endopterygota</taxon>
        <taxon>Diptera</taxon>
        <taxon>Brachycera</taxon>
        <taxon>Muscomorpha</taxon>
        <taxon>Hippoboscoidea</taxon>
        <taxon>Glossinidae</taxon>
        <taxon>Glossina</taxon>
    </lineage>
</organism>
<dbReference type="Proteomes" id="UP000091820">
    <property type="component" value="Unassembled WGS sequence"/>
</dbReference>
<proteinExistence type="predicted"/>
<name>A0A1A9WT86_9MUSC</name>
<dbReference type="AlphaFoldDB" id="A0A1A9WT86"/>
<keyword evidence="3" id="KW-0378">Hydrolase</keyword>
<dbReference type="NCBIfam" id="TIGR00603">
    <property type="entry name" value="rad25"/>
    <property type="match status" value="1"/>
</dbReference>
<keyword evidence="6" id="KW-0238">DNA-binding</keyword>
<sequence>MGPPKKSKKEKFAGDKFNKKRRGEDEAFTQLVDDGDSLDVGESEGVPGAASKNAESNDDGIMTDEYGAKDYRSQMELKTDHHNRPLFVAPNGHIFLESFSPVYKHAHDFLIAISEPVCRPEHIHEYKLTAYSLYAAVSVGLQTHDIIEYLKRLSKTTVPEGILEFIKLCTLSYGKVKLVLKHNRYFIESPYPEILQKLLRDPVIQQCRLKREEGDNFIQGTLEGKAITQFGTKLPPGSEKSAVSSDDKNDGSASGIVNQDGTTTVPDDIANFYDKIDNEEEDDDEAILKTVSFEVNQEKIEVIQKRCIEIEHPLLAEYDFRNDTHNPDINIDLKPAAVLRPYQEKSLRKMFGNGRARSGVIVLPCGAGKSLVGVTACCTVRKRALVLCNSGVSVEQWKQQFKMWSTADDMNTIFVSKVADTSFDLPEANVLIQISSHGGSRRQEAQRLGRILRAKKGAIAEEYNAFFYTLVSEDTMEMNYSRKRQRFLVNQGYCYKVITHLNDMNNDPDLFYKNREEQSQLLQQVLSASDLDCEDEKVPGEPGHRPNISAATKRTGGLSSMSGGDDAIYYEQRRKHSYYVSSYNRLLWKGEISHFIESWKLLIYKHIHKKGPLEIFSAYDLEHIFRKLCENTYGSVRGKRAENAESYSRGVCRAILNALQVTTDINAIPYKVDILRIQELVLIFQNFLLLLVFASINKIPCSGALKEWAIIELQGDLEVRSNEDMHNQYVGDLYYNKYGQPILIIGHHILQGREQKLDKPLAVLEKSIANDGQHLLTQSQNTNISMLNNTMERTMLDNTVTLENKSKQKTEYTVRAVCTKKNIPQPATSEGAITLSSVLYTPFPNLHELSRTSVL</sequence>
<dbReference type="PRINTS" id="PR00851">
    <property type="entry name" value="XRODRMPGMNTB"/>
</dbReference>
<dbReference type="SUPFAM" id="SSF52540">
    <property type="entry name" value="P-loop containing nucleoside triphosphate hydrolases"/>
    <property type="match status" value="2"/>
</dbReference>
<keyword evidence="13" id="KW-1185">Reference proteome</keyword>
<dbReference type="InterPro" id="IPR001650">
    <property type="entry name" value="Helicase_C-like"/>
</dbReference>